<dbReference type="AlphaFoldDB" id="A0A1C6TPA3"/>
<dbReference type="RefSeq" id="WP_141725498.1">
    <property type="nucleotide sequence ID" value="NZ_FMHW01000004.1"/>
</dbReference>
<protein>
    <submittedName>
        <fullName evidence="1">Uncharacterized protein</fullName>
    </submittedName>
</protein>
<dbReference type="STRING" id="145854.GA0074692_6859"/>
<dbReference type="Proteomes" id="UP000198959">
    <property type="component" value="Unassembled WGS sequence"/>
</dbReference>
<sequence length="78" mass="8900">MTMWYLRIRTPTGDEIHLYEIGIAVDPNPLVEQHLDRIRAELGIPEGWIDAGWDISLLDAPLHPKLLEIAILHPLETP</sequence>
<gene>
    <name evidence="1" type="ORF">GA0074692_6859</name>
</gene>
<accession>A0A1C6TPA3</accession>
<keyword evidence="2" id="KW-1185">Reference proteome</keyword>
<proteinExistence type="predicted"/>
<name>A0A1C6TPA3_9ACTN</name>
<evidence type="ECO:0000313" key="1">
    <source>
        <dbReference type="EMBL" id="SCL43393.1"/>
    </source>
</evidence>
<reference evidence="2" key="1">
    <citation type="submission" date="2016-06" db="EMBL/GenBank/DDBJ databases">
        <authorList>
            <person name="Varghese N."/>
            <person name="Submissions Spin"/>
        </authorList>
    </citation>
    <scope>NUCLEOTIDE SEQUENCE [LARGE SCALE GENOMIC DNA]</scope>
    <source>
        <strain evidence="2">DSM 43817</strain>
    </source>
</reference>
<evidence type="ECO:0000313" key="2">
    <source>
        <dbReference type="Proteomes" id="UP000198959"/>
    </source>
</evidence>
<organism evidence="1 2">
    <name type="scientific">Micromonospora pallida</name>
    <dbReference type="NCBI Taxonomy" id="145854"/>
    <lineage>
        <taxon>Bacteria</taxon>
        <taxon>Bacillati</taxon>
        <taxon>Actinomycetota</taxon>
        <taxon>Actinomycetes</taxon>
        <taxon>Micromonosporales</taxon>
        <taxon>Micromonosporaceae</taxon>
        <taxon>Micromonospora</taxon>
    </lineage>
</organism>
<dbReference type="EMBL" id="FMHW01000004">
    <property type="protein sequence ID" value="SCL43393.1"/>
    <property type="molecule type" value="Genomic_DNA"/>
</dbReference>